<dbReference type="NCBIfam" id="TIGR00510">
    <property type="entry name" value="lipA"/>
    <property type="match status" value="1"/>
</dbReference>
<dbReference type="RefSeq" id="WP_354150015.1">
    <property type="nucleotide sequence ID" value="NZ_JBEPMN010000001.1"/>
</dbReference>
<keyword evidence="3 8" id="KW-0949">S-adenosyl-L-methionine</keyword>
<comment type="function">
    <text evidence="8">Catalyzes the radical-mediated insertion of two sulfur atoms into the C-6 and C-8 positions of the octanoyl moiety bound to the lipoyl domains of lipoate-dependent enzymes, thereby converting the octanoylated domains into lipoylated derivatives.</text>
</comment>
<evidence type="ECO:0000256" key="3">
    <source>
        <dbReference type="ARBA" id="ARBA00022691"/>
    </source>
</evidence>
<keyword evidence="4 8" id="KW-0479">Metal-binding</keyword>
<keyword evidence="2 8" id="KW-0808">Transferase</keyword>
<keyword evidence="5 8" id="KW-0408">Iron</keyword>
<dbReference type="Pfam" id="PF04055">
    <property type="entry name" value="Radical_SAM"/>
    <property type="match status" value="1"/>
</dbReference>
<dbReference type="InterPro" id="IPR007197">
    <property type="entry name" value="rSAM"/>
</dbReference>
<feature type="binding site" evidence="8">
    <location>
        <position position="65"/>
    </location>
    <ligand>
        <name>[4Fe-4S] cluster</name>
        <dbReference type="ChEBI" id="CHEBI:49883"/>
        <label>1</label>
    </ligand>
</feature>
<dbReference type="SFLD" id="SFLDS00029">
    <property type="entry name" value="Radical_SAM"/>
    <property type="match status" value="1"/>
</dbReference>
<dbReference type="InterPro" id="IPR058240">
    <property type="entry name" value="rSAM_sf"/>
</dbReference>
<dbReference type="PIRSF" id="PIRSF005963">
    <property type="entry name" value="Lipoyl_synth"/>
    <property type="match status" value="1"/>
</dbReference>
<dbReference type="PANTHER" id="PTHR10949:SF0">
    <property type="entry name" value="LIPOYL SYNTHASE, MITOCHONDRIAL"/>
    <property type="match status" value="1"/>
</dbReference>
<comment type="caution">
    <text evidence="10">The sequence shown here is derived from an EMBL/GenBank/DDBJ whole genome shotgun (WGS) entry which is preliminary data.</text>
</comment>
<evidence type="ECO:0000256" key="6">
    <source>
        <dbReference type="ARBA" id="ARBA00023014"/>
    </source>
</evidence>
<feature type="binding site" evidence="8">
    <location>
        <position position="93"/>
    </location>
    <ligand>
        <name>[4Fe-4S] cluster</name>
        <dbReference type="ChEBI" id="CHEBI:49883"/>
        <label>2</label>
        <note>4Fe-4S-S-AdoMet</note>
    </ligand>
</feature>
<dbReference type="SFLD" id="SFLDF00271">
    <property type="entry name" value="lipoyl_synthase"/>
    <property type="match status" value="1"/>
</dbReference>
<feature type="binding site" evidence="8">
    <location>
        <position position="86"/>
    </location>
    <ligand>
        <name>[4Fe-4S] cluster</name>
        <dbReference type="ChEBI" id="CHEBI:49883"/>
        <label>2</label>
        <note>4Fe-4S-S-AdoMet</note>
    </ligand>
</feature>
<dbReference type="PANTHER" id="PTHR10949">
    <property type="entry name" value="LIPOYL SYNTHASE"/>
    <property type="match status" value="1"/>
</dbReference>
<feature type="binding site" evidence="8">
    <location>
        <position position="90"/>
    </location>
    <ligand>
        <name>[4Fe-4S] cluster</name>
        <dbReference type="ChEBI" id="CHEBI:49883"/>
        <label>2</label>
        <note>4Fe-4S-S-AdoMet</note>
    </ligand>
</feature>
<evidence type="ECO:0000313" key="10">
    <source>
        <dbReference type="EMBL" id="MET3660113.1"/>
    </source>
</evidence>
<accession>A0ABV2KJ70</accession>
<evidence type="ECO:0000256" key="7">
    <source>
        <dbReference type="ARBA" id="ARBA00047326"/>
    </source>
</evidence>
<dbReference type="EC" id="2.8.1.8" evidence="8"/>
<evidence type="ECO:0000256" key="8">
    <source>
        <dbReference type="HAMAP-Rule" id="MF_00206"/>
    </source>
</evidence>
<dbReference type="SFLD" id="SFLDG01058">
    <property type="entry name" value="lipoyl_synthase_like"/>
    <property type="match status" value="1"/>
</dbReference>
<dbReference type="SMART" id="SM00729">
    <property type="entry name" value="Elp3"/>
    <property type="match status" value="1"/>
</dbReference>
<comment type="catalytic activity">
    <reaction evidence="7 8">
        <text>[[Fe-S] cluster scaffold protein carrying a second [4Fe-4S](2+) cluster] + N(6)-octanoyl-L-lysyl-[protein] + 2 oxidized [2Fe-2S]-[ferredoxin] + 2 S-adenosyl-L-methionine + 4 H(+) = [[Fe-S] cluster scaffold protein] + N(6)-[(R)-dihydrolipoyl]-L-lysyl-[protein] + 4 Fe(3+) + 2 hydrogen sulfide + 2 5'-deoxyadenosine + 2 L-methionine + 2 reduced [2Fe-2S]-[ferredoxin]</text>
        <dbReference type="Rhea" id="RHEA:16585"/>
        <dbReference type="Rhea" id="RHEA-COMP:9928"/>
        <dbReference type="Rhea" id="RHEA-COMP:10000"/>
        <dbReference type="Rhea" id="RHEA-COMP:10001"/>
        <dbReference type="Rhea" id="RHEA-COMP:10475"/>
        <dbReference type="Rhea" id="RHEA-COMP:14568"/>
        <dbReference type="Rhea" id="RHEA-COMP:14569"/>
        <dbReference type="ChEBI" id="CHEBI:15378"/>
        <dbReference type="ChEBI" id="CHEBI:17319"/>
        <dbReference type="ChEBI" id="CHEBI:29034"/>
        <dbReference type="ChEBI" id="CHEBI:29919"/>
        <dbReference type="ChEBI" id="CHEBI:33722"/>
        <dbReference type="ChEBI" id="CHEBI:33737"/>
        <dbReference type="ChEBI" id="CHEBI:33738"/>
        <dbReference type="ChEBI" id="CHEBI:57844"/>
        <dbReference type="ChEBI" id="CHEBI:59789"/>
        <dbReference type="ChEBI" id="CHEBI:78809"/>
        <dbReference type="ChEBI" id="CHEBI:83100"/>
        <dbReference type="EC" id="2.8.1.8"/>
    </reaction>
</comment>
<keyword evidence="6 8" id="KW-0411">Iron-sulfur</keyword>
<gene>
    <name evidence="8" type="primary">lipA</name>
    <name evidence="10" type="ORF">ABID44_000413</name>
</gene>
<feature type="binding site" evidence="8">
    <location>
        <position position="301"/>
    </location>
    <ligand>
        <name>[4Fe-4S] cluster</name>
        <dbReference type="ChEBI" id="CHEBI:49883"/>
        <label>1</label>
    </ligand>
</feature>
<name>A0ABV2KJ70_9HYPH</name>
<comment type="cofactor">
    <cofactor evidence="8">
        <name>[4Fe-4S] cluster</name>
        <dbReference type="ChEBI" id="CHEBI:49883"/>
    </cofactor>
    <text evidence="8">Binds 2 [4Fe-4S] clusters per subunit. One cluster is coordinated with 3 cysteines and an exchangeable S-adenosyl-L-methionine.</text>
</comment>
<organism evidence="10 11">
    <name type="scientific">Aquamicrobium ahrensii</name>
    <dbReference type="NCBI Taxonomy" id="469551"/>
    <lineage>
        <taxon>Bacteria</taxon>
        <taxon>Pseudomonadati</taxon>
        <taxon>Pseudomonadota</taxon>
        <taxon>Alphaproteobacteria</taxon>
        <taxon>Hyphomicrobiales</taxon>
        <taxon>Phyllobacteriaceae</taxon>
        <taxon>Aquamicrobium</taxon>
    </lineage>
</organism>
<dbReference type="PROSITE" id="PS51918">
    <property type="entry name" value="RADICAL_SAM"/>
    <property type="match status" value="1"/>
</dbReference>
<evidence type="ECO:0000256" key="4">
    <source>
        <dbReference type="ARBA" id="ARBA00022723"/>
    </source>
</evidence>
<dbReference type="NCBIfam" id="NF004019">
    <property type="entry name" value="PRK05481.1"/>
    <property type="match status" value="1"/>
</dbReference>
<protein>
    <recommendedName>
        <fullName evidence="8">Lipoyl synthase</fullName>
        <ecNumber evidence="8">2.8.1.8</ecNumber>
    </recommendedName>
    <alternativeName>
        <fullName evidence="8">Lip-syn</fullName>
        <shortName evidence="8">LS</shortName>
    </alternativeName>
    <alternativeName>
        <fullName evidence="8">Lipoate synthase</fullName>
    </alternativeName>
    <alternativeName>
        <fullName evidence="8">Lipoic acid synthase</fullName>
    </alternativeName>
    <alternativeName>
        <fullName evidence="8">Sulfur insertion protein LipA</fullName>
    </alternativeName>
</protein>
<dbReference type="InterPro" id="IPR013785">
    <property type="entry name" value="Aldolase_TIM"/>
</dbReference>
<dbReference type="InterPro" id="IPR003698">
    <property type="entry name" value="Lipoyl_synth"/>
</dbReference>
<evidence type="ECO:0000259" key="9">
    <source>
        <dbReference type="PROSITE" id="PS51918"/>
    </source>
</evidence>
<sequence length="323" mass="35999">MVTVLDNIANPPRVRHPEKAHRPDQEVLRKPEWIRVKAPVSKGYAETREIVKSNKLVTVCEEAGCPNIGECWEKKHATFMIMGEICTRACAFCNVATGIPTALDLNEPERVAHAVRQMGLTHVVITSVDRDDLADGGAQHFADVIHAIRAATPATTIEILTPDFLRKDGAKALEIVVAARPDVFNHNLETVPSNYLTVRPGARYFHSIRLLQRVKELDPSIFTKSGIMVGLGEERNEVLQLMDDLRTANVDFMTIGQYLQPTRKHHPVKRFVTPEEFSSYETIGKTKGFLLVASSPLTRSSHHAGEDFARLRAAREAVLRKSA</sequence>
<dbReference type="CDD" id="cd01335">
    <property type="entry name" value="Radical_SAM"/>
    <property type="match status" value="1"/>
</dbReference>
<dbReference type="Pfam" id="PF16881">
    <property type="entry name" value="LIAS_N"/>
    <property type="match status" value="1"/>
</dbReference>
<feature type="binding site" evidence="8">
    <location>
        <position position="71"/>
    </location>
    <ligand>
        <name>[4Fe-4S] cluster</name>
        <dbReference type="ChEBI" id="CHEBI:49883"/>
        <label>1</label>
    </ligand>
</feature>
<proteinExistence type="inferred from homology"/>
<dbReference type="Gene3D" id="3.20.20.70">
    <property type="entry name" value="Aldolase class I"/>
    <property type="match status" value="1"/>
</dbReference>
<dbReference type="Proteomes" id="UP001549143">
    <property type="component" value="Unassembled WGS sequence"/>
</dbReference>
<dbReference type="SUPFAM" id="SSF102114">
    <property type="entry name" value="Radical SAM enzymes"/>
    <property type="match status" value="1"/>
</dbReference>
<dbReference type="GO" id="GO:0016992">
    <property type="term" value="F:lipoate synthase activity"/>
    <property type="evidence" value="ECO:0007669"/>
    <property type="project" value="UniProtKB-EC"/>
</dbReference>
<evidence type="ECO:0000256" key="2">
    <source>
        <dbReference type="ARBA" id="ARBA00022679"/>
    </source>
</evidence>
<dbReference type="InterPro" id="IPR006638">
    <property type="entry name" value="Elp3/MiaA/NifB-like_rSAM"/>
</dbReference>
<comment type="pathway">
    <text evidence="8">Protein modification; protein lipoylation via endogenous pathway; protein N(6)-(lipoyl)lysine from octanoyl-[acyl-carrier-protein]: step 2/2.</text>
</comment>
<evidence type="ECO:0000256" key="1">
    <source>
        <dbReference type="ARBA" id="ARBA00022485"/>
    </source>
</evidence>
<keyword evidence="8" id="KW-0963">Cytoplasm</keyword>
<keyword evidence="11" id="KW-1185">Reference proteome</keyword>
<feature type="domain" description="Radical SAM core" evidence="9">
    <location>
        <begin position="72"/>
        <end position="290"/>
    </location>
</feature>
<comment type="subcellular location">
    <subcellularLocation>
        <location evidence="8">Cytoplasm</location>
    </subcellularLocation>
</comment>
<feature type="binding site" evidence="8">
    <location>
        <position position="60"/>
    </location>
    <ligand>
        <name>[4Fe-4S] cluster</name>
        <dbReference type="ChEBI" id="CHEBI:49883"/>
        <label>1</label>
    </ligand>
</feature>
<evidence type="ECO:0000313" key="11">
    <source>
        <dbReference type="Proteomes" id="UP001549143"/>
    </source>
</evidence>
<reference evidence="10 11" key="1">
    <citation type="submission" date="2024-06" db="EMBL/GenBank/DDBJ databases">
        <title>Genomic Encyclopedia of Type Strains, Phase IV (KMG-IV): sequencing the most valuable type-strain genomes for metagenomic binning, comparative biology and taxonomic classification.</title>
        <authorList>
            <person name="Goeker M."/>
        </authorList>
    </citation>
    <scope>NUCLEOTIDE SEQUENCE [LARGE SCALE GENOMIC DNA]</scope>
    <source>
        <strain evidence="10 11">DSM 19730</strain>
    </source>
</reference>
<dbReference type="HAMAP" id="MF_00206">
    <property type="entry name" value="Lipoyl_synth"/>
    <property type="match status" value="1"/>
</dbReference>
<dbReference type="EMBL" id="JBEPMN010000001">
    <property type="protein sequence ID" value="MET3660113.1"/>
    <property type="molecule type" value="Genomic_DNA"/>
</dbReference>
<dbReference type="NCBIfam" id="NF009544">
    <property type="entry name" value="PRK12928.1"/>
    <property type="match status" value="1"/>
</dbReference>
<keyword evidence="1 8" id="KW-0004">4Fe-4S</keyword>
<comment type="similarity">
    <text evidence="8">Belongs to the radical SAM superfamily. Lipoyl synthase family.</text>
</comment>
<dbReference type="InterPro" id="IPR031691">
    <property type="entry name" value="LIAS_N"/>
</dbReference>
<evidence type="ECO:0000256" key="5">
    <source>
        <dbReference type="ARBA" id="ARBA00023004"/>
    </source>
</evidence>